<reference evidence="1" key="2">
    <citation type="submission" date="2020-11" db="EMBL/GenBank/DDBJ databases">
        <authorList>
            <person name="McCartney M.A."/>
            <person name="Auch B."/>
            <person name="Kono T."/>
            <person name="Mallez S."/>
            <person name="Becker A."/>
            <person name="Gohl D.M."/>
            <person name="Silverstein K.A.T."/>
            <person name="Koren S."/>
            <person name="Bechman K.B."/>
            <person name="Herman A."/>
            <person name="Abrahante J.E."/>
            <person name="Garbe J."/>
        </authorList>
    </citation>
    <scope>NUCLEOTIDE SEQUENCE</scope>
    <source>
        <strain evidence="1">Duluth1</strain>
        <tissue evidence="1">Whole animal</tissue>
    </source>
</reference>
<reference evidence="1" key="1">
    <citation type="journal article" date="2019" name="bioRxiv">
        <title>The Genome of the Zebra Mussel, Dreissena polymorpha: A Resource for Invasive Species Research.</title>
        <authorList>
            <person name="McCartney M.A."/>
            <person name="Auch B."/>
            <person name="Kono T."/>
            <person name="Mallez S."/>
            <person name="Zhang Y."/>
            <person name="Obille A."/>
            <person name="Becker A."/>
            <person name="Abrahante J.E."/>
            <person name="Garbe J."/>
            <person name="Badalamenti J.P."/>
            <person name="Herman A."/>
            <person name="Mangelson H."/>
            <person name="Liachko I."/>
            <person name="Sullivan S."/>
            <person name="Sone E.D."/>
            <person name="Koren S."/>
            <person name="Silverstein K.A.T."/>
            <person name="Beckman K.B."/>
            <person name="Gohl D.M."/>
        </authorList>
    </citation>
    <scope>NUCLEOTIDE SEQUENCE</scope>
    <source>
        <strain evidence="1">Duluth1</strain>
        <tissue evidence="1">Whole animal</tissue>
    </source>
</reference>
<organism evidence="1 2">
    <name type="scientific">Dreissena polymorpha</name>
    <name type="common">Zebra mussel</name>
    <name type="synonym">Mytilus polymorpha</name>
    <dbReference type="NCBI Taxonomy" id="45954"/>
    <lineage>
        <taxon>Eukaryota</taxon>
        <taxon>Metazoa</taxon>
        <taxon>Spiralia</taxon>
        <taxon>Lophotrochozoa</taxon>
        <taxon>Mollusca</taxon>
        <taxon>Bivalvia</taxon>
        <taxon>Autobranchia</taxon>
        <taxon>Heteroconchia</taxon>
        <taxon>Euheterodonta</taxon>
        <taxon>Imparidentia</taxon>
        <taxon>Neoheterodontei</taxon>
        <taxon>Myida</taxon>
        <taxon>Dreissenoidea</taxon>
        <taxon>Dreissenidae</taxon>
        <taxon>Dreissena</taxon>
    </lineage>
</organism>
<evidence type="ECO:0000313" key="2">
    <source>
        <dbReference type="Proteomes" id="UP000828390"/>
    </source>
</evidence>
<evidence type="ECO:0000313" key="1">
    <source>
        <dbReference type="EMBL" id="KAH3868172.1"/>
    </source>
</evidence>
<protein>
    <submittedName>
        <fullName evidence="1">Uncharacterized protein</fullName>
    </submittedName>
</protein>
<accession>A0A9D4RIY8</accession>
<dbReference type="Proteomes" id="UP000828390">
    <property type="component" value="Unassembled WGS sequence"/>
</dbReference>
<dbReference type="EMBL" id="JAIWYP010000002">
    <property type="protein sequence ID" value="KAH3868172.1"/>
    <property type="molecule type" value="Genomic_DNA"/>
</dbReference>
<name>A0A9D4RIY8_DREPO</name>
<sequence length="73" mass="8765">MPHVAGAAPYQPAQKCWLVERNPVRYILRFADSLEDRIATDLIVRLRRLNWNYASRMWNKNNLIMTRLTYNMQ</sequence>
<keyword evidence="2" id="KW-1185">Reference proteome</keyword>
<comment type="caution">
    <text evidence="1">The sequence shown here is derived from an EMBL/GenBank/DDBJ whole genome shotgun (WGS) entry which is preliminary data.</text>
</comment>
<dbReference type="AlphaFoldDB" id="A0A9D4RIY8"/>
<proteinExistence type="predicted"/>
<gene>
    <name evidence="1" type="ORF">DPMN_031312</name>
</gene>